<keyword evidence="4" id="KW-0145">Chemotaxis</keyword>
<evidence type="ECO:0000256" key="2">
    <source>
        <dbReference type="ARBA" id="ARBA00020033"/>
    </source>
</evidence>
<evidence type="ECO:0000256" key="8">
    <source>
        <dbReference type="ARBA" id="ARBA00023040"/>
    </source>
</evidence>
<dbReference type="PANTHER" id="PTHR10489:SF689">
    <property type="entry name" value="C-X-C CHEMOKINE RECEPTOR TYPE 2"/>
    <property type="match status" value="1"/>
</dbReference>
<evidence type="ECO:0000256" key="3">
    <source>
        <dbReference type="ARBA" id="ARBA00022475"/>
    </source>
</evidence>
<dbReference type="GO" id="GO:0016494">
    <property type="term" value="F:C-X-C chemokine receptor activity"/>
    <property type="evidence" value="ECO:0007669"/>
    <property type="project" value="InterPro"/>
</dbReference>
<evidence type="ECO:0000256" key="1">
    <source>
        <dbReference type="ARBA" id="ARBA00004651"/>
    </source>
</evidence>
<keyword evidence="5" id="KW-0597">Phosphoprotein</keyword>
<dbReference type="InterPro" id="IPR050119">
    <property type="entry name" value="CCR1-9-like"/>
</dbReference>
<evidence type="ECO:0000313" key="20">
    <source>
        <dbReference type="EMBL" id="KAJ8349622.1"/>
    </source>
</evidence>
<keyword evidence="12" id="KW-0325">Glycoprotein</keyword>
<feature type="domain" description="G-protein coupled receptors family 1 profile" evidence="19">
    <location>
        <begin position="31"/>
        <end position="260"/>
    </location>
</feature>
<gene>
    <name evidence="20" type="ORF">SKAU_G00247520</name>
</gene>
<keyword evidence="7 18" id="KW-1133">Transmembrane helix</keyword>
<dbReference type="InterPro" id="IPR000174">
    <property type="entry name" value="Chemokine_CXCR_1/2"/>
</dbReference>
<dbReference type="Pfam" id="PF00001">
    <property type="entry name" value="7tm_1"/>
    <property type="match status" value="2"/>
</dbReference>
<evidence type="ECO:0000256" key="12">
    <source>
        <dbReference type="ARBA" id="ARBA00023180"/>
    </source>
</evidence>
<feature type="transmembrane region" description="Helical" evidence="18">
    <location>
        <begin position="15"/>
        <end position="39"/>
    </location>
</feature>
<keyword evidence="21" id="KW-1185">Reference proteome</keyword>
<comment type="similarity">
    <text evidence="17">Belongs to the G-protein coupled receptor 1 family.</text>
</comment>
<evidence type="ECO:0000313" key="21">
    <source>
        <dbReference type="Proteomes" id="UP001152622"/>
    </source>
</evidence>
<evidence type="ECO:0000256" key="15">
    <source>
        <dbReference type="ARBA" id="ARBA00033468"/>
    </source>
</evidence>
<comment type="caution">
    <text evidence="20">The sequence shown here is derived from an EMBL/GenBank/DDBJ whole genome shotgun (WGS) entry which is preliminary data.</text>
</comment>
<dbReference type="Gene3D" id="1.20.1070.10">
    <property type="entry name" value="Rhodopsin 7-helix transmembrane proteins"/>
    <property type="match status" value="2"/>
</dbReference>
<dbReference type="PROSITE" id="PS00237">
    <property type="entry name" value="G_PROTEIN_RECEP_F1_1"/>
    <property type="match status" value="1"/>
</dbReference>
<name>A0A9Q1F2M1_SYNKA</name>
<keyword evidence="9 18" id="KW-0472">Membrane</keyword>
<keyword evidence="11 17" id="KW-0675">Receptor</keyword>
<dbReference type="InterPro" id="IPR000276">
    <property type="entry name" value="GPCR_Rhodpsn"/>
</dbReference>
<evidence type="ECO:0000256" key="7">
    <source>
        <dbReference type="ARBA" id="ARBA00022989"/>
    </source>
</evidence>
<accession>A0A9Q1F2M1</accession>
<feature type="transmembrane region" description="Helical" evidence="18">
    <location>
        <begin position="198"/>
        <end position="220"/>
    </location>
</feature>
<dbReference type="OrthoDB" id="9946013at2759"/>
<evidence type="ECO:0000256" key="14">
    <source>
        <dbReference type="ARBA" id="ARBA00025505"/>
    </source>
</evidence>
<reference evidence="20" key="1">
    <citation type="journal article" date="2023" name="Science">
        <title>Genome structures resolve the early diversification of teleost fishes.</title>
        <authorList>
            <person name="Parey E."/>
            <person name="Louis A."/>
            <person name="Montfort J."/>
            <person name="Bouchez O."/>
            <person name="Roques C."/>
            <person name="Iampietro C."/>
            <person name="Lluch J."/>
            <person name="Castinel A."/>
            <person name="Donnadieu C."/>
            <person name="Desvignes T."/>
            <person name="Floi Bucao C."/>
            <person name="Jouanno E."/>
            <person name="Wen M."/>
            <person name="Mejri S."/>
            <person name="Dirks R."/>
            <person name="Jansen H."/>
            <person name="Henkel C."/>
            <person name="Chen W.J."/>
            <person name="Zahm M."/>
            <person name="Cabau C."/>
            <person name="Klopp C."/>
            <person name="Thompson A.W."/>
            <person name="Robinson-Rechavi M."/>
            <person name="Braasch I."/>
            <person name="Lecointre G."/>
            <person name="Bobe J."/>
            <person name="Postlethwait J.H."/>
            <person name="Berthelot C."/>
            <person name="Roest Crollius H."/>
            <person name="Guiguen Y."/>
        </authorList>
    </citation>
    <scope>NUCLEOTIDE SEQUENCE</scope>
    <source>
        <strain evidence="20">WJC10195</strain>
    </source>
</reference>
<feature type="transmembrane region" description="Helical" evidence="18">
    <location>
        <begin position="166"/>
        <end position="186"/>
    </location>
</feature>
<dbReference type="GO" id="GO:0007204">
    <property type="term" value="P:positive regulation of cytosolic calcium ion concentration"/>
    <property type="evidence" value="ECO:0007669"/>
    <property type="project" value="TreeGrafter"/>
</dbReference>
<dbReference type="GO" id="GO:0006955">
    <property type="term" value="P:immune response"/>
    <property type="evidence" value="ECO:0007669"/>
    <property type="project" value="TreeGrafter"/>
</dbReference>
<evidence type="ECO:0000256" key="6">
    <source>
        <dbReference type="ARBA" id="ARBA00022692"/>
    </source>
</evidence>
<dbReference type="GO" id="GO:0009897">
    <property type="term" value="C:external side of plasma membrane"/>
    <property type="evidence" value="ECO:0007669"/>
    <property type="project" value="TreeGrafter"/>
</dbReference>
<dbReference type="GO" id="GO:0019957">
    <property type="term" value="F:C-C chemokine binding"/>
    <property type="evidence" value="ECO:0007669"/>
    <property type="project" value="TreeGrafter"/>
</dbReference>
<feature type="transmembrane region" description="Helical" evidence="18">
    <location>
        <begin position="240"/>
        <end position="263"/>
    </location>
</feature>
<evidence type="ECO:0000256" key="4">
    <source>
        <dbReference type="ARBA" id="ARBA00022500"/>
    </source>
</evidence>
<dbReference type="AlphaFoldDB" id="A0A9Q1F2M1"/>
<evidence type="ECO:0000256" key="5">
    <source>
        <dbReference type="ARBA" id="ARBA00022553"/>
    </source>
</evidence>
<keyword evidence="3" id="KW-1003">Cell membrane</keyword>
<comment type="subcellular location">
    <subcellularLocation>
        <location evidence="1">Cell membrane</location>
        <topology evidence="1">Multi-pass membrane protein</topology>
    </subcellularLocation>
</comment>
<keyword evidence="8 17" id="KW-0297">G-protein coupled receptor</keyword>
<comment type="function">
    <text evidence="14">Receptor for interleukin-8 which is a powerful neutrophil chemotactic factor. Binding of IL-8 to the receptor causes activation of neutrophils. This response is mediated via a G-protein that activates a phosphatidylinositol-calcium second messenger system. Binds to IL-8 with high affinity. Also binds with high affinity to CXCL3, GRO/MGSA and NAP-2.</text>
</comment>
<dbReference type="SUPFAM" id="SSF81321">
    <property type="entry name" value="Family A G protein-coupled receptor-like"/>
    <property type="match status" value="1"/>
</dbReference>
<dbReference type="Proteomes" id="UP001152622">
    <property type="component" value="Chromosome 9"/>
</dbReference>
<dbReference type="InterPro" id="IPR017452">
    <property type="entry name" value="GPCR_Rhodpsn_7TM"/>
</dbReference>
<evidence type="ECO:0000256" key="17">
    <source>
        <dbReference type="RuleBase" id="RU000688"/>
    </source>
</evidence>
<dbReference type="PROSITE" id="PS50262">
    <property type="entry name" value="G_PROTEIN_RECEP_F1_2"/>
    <property type="match status" value="1"/>
</dbReference>
<keyword evidence="13 17" id="KW-0807">Transducer</keyword>
<dbReference type="PANTHER" id="PTHR10489">
    <property type="entry name" value="CELL ADHESION MOLECULE"/>
    <property type="match status" value="1"/>
</dbReference>
<feature type="transmembrane region" description="Helical" evidence="18">
    <location>
        <begin position="51"/>
        <end position="73"/>
    </location>
</feature>
<evidence type="ECO:0000256" key="16">
    <source>
        <dbReference type="ARBA" id="ARBA00034130"/>
    </source>
</evidence>
<evidence type="ECO:0000256" key="9">
    <source>
        <dbReference type="ARBA" id="ARBA00023136"/>
    </source>
</evidence>
<dbReference type="PRINTS" id="PR00237">
    <property type="entry name" value="GPCRRHODOPSN"/>
</dbReference>
<dbReference type="GO" id="GO:0019722">
    <property type="term" value="P:calcium-mediated signaling"/>
    <property type="evidence" value="ECO:0007669"/>
    <property type="project" value="TreeGrafter"/>
</dbReference>
<dbReference type="EMBL" id="JAINUF010000009">
    <property type="protein sequence ID" value="KAJ8349622.1"/>
    <property type="molecule type" value="Genomic_DNA"/>
</dbReference>
<dbReference type="PRINTS" id="PR00427">
    <property type="entry name" value="INTRLEUKIN8R"/>
</dbReference>
<dbReference type="GO" id="GO:0016493">
    <property type="term" value="F:C-C chemokine receptor activity"/>
    <property type="evidence" value="ECO:0007669"/>
    <property type="project" value="TreeGrafter"/>
</dbReference>
<keyword evidence="6 17" id="KW-0812">Transmembrane</keyword>
<dbReference type="GO" id="GO:0030593">
    <property type="term" value="P:neutrophil chemotaxis"/>
    <property type="evidence" value="ECO:0007669"/>
    <property type="project" value="TreeGrafter"/>
</dbReference>
<comment type="subunit">
    <text evidence="16">Interacts with IL8. Interacts with GNAI2.</text>
</comment>
<sequence length="306" mass="33701">MAAPCVSWTLGSNSAALVCVYSAVFVLSVLGNGLVISVVSCMNGRRTSTDIYLMNLASADLLFSLTLPFWGVYVHTEWVFGTFLCKLVSGLQEATFYSGVLLLSCISIDRYLAIVKATQVIPRKRHLREAYRPGNATRTMCHENLSAKSVTGWRVGIRVLHHTVGFFVPLVVMVYCYGFTAATLFRARNGQKHKAMRVILAVVLAFVACWLPHNVVVLVDTLMRGGLVGETCAFRHQVDLALQVTQVLAFLRCAVNPVLYAFIGQKFRNQLLRSLYARGLIGKKVQAACRRGSANSSTSRRTSVTL</sequence>
<proteinExistence type="inferred from homology"/>
<evidence type="ECO:0000256" key="13">
    <source>
        <dbReference type="ARBA" id="ARBA00023224"/>
    </source>
</evidence>
<evidence type="ECO:0000256" key="18">
    <source>
        <dbReference type="SAM" id="Phobius"/>
    </source>
</evidence>
<protein>
    <recommendedName>
        <fullName evidence="2">C-X-C chemokine receptor type 2</fullName>
    </recommendedName>
    <alternativeName>
        <fullName evidence="15">High affinity interleukin-8 receptor B</fullName>
    </alternativeName>
</protein>
<keyword evidence="10" id="KW-1015">Disulfide bond</keyword>
<evidence type="ECO:0000256" key="11">
    <source>
        <dbReference type="ARBA" id="ARBA00023170"/>
    </source>
</evidence>
<organism evidence="20 21">
    <name type="scientific">Synaphobranchus kaupii</name>
    <name type="common">Kaup's arrowtooth eel</name>
    <dbReference type="NCBI Taxonomy" id="118154"/>
    <lineage>
        <taxon>Eukaryota</taxon>
        <taxon>Metazoa</taxon>
        <taxon>Chordata</taxon>
        <taxon>Craniata</taxon>
        <taxon>Vertebrata</taxon>
        <taxon>Euteleostomi</taxon>
        <taxon>Actinopterygii</taxon>
        <taxon>Neopterygii</taxon>
        <taxon>Teleostei</taxon>
        <taxon>Anguilliformes</taxon>
        <taxon>Synaphobranchidae</taxon>
        <taxon>Synaphobranchus</taxon>
    </lineage>
</organism>
<evidence type="ECO:0000259" key="19">
    <source>
        <dbReference type="PROSITE" id="PS50262"/>
    </source>
</evidence>
<evidence type="ECO:0000256" key="10">
    <source>
        <dbReference type="ARBA" id="ARBA00023157"/>
    </source>
</evidence>